<evidence type="ECO:0000313" key="3">
    <source>
        <dbReference type="Proteomes" id="UP000003781"/>
    </source>
</evidence>
<dbReference type="Proteomes" id="UP000003781">
    <property type="component" value="Unassembled WGS sequence"/>
</dbReference>
<evidence type="ECO:0000313" key="2">
    <source>
        <dbReference type="EMBL" id="EAZ93859.1"/>
    </source>
</evidence>
<protein>
    <submittedName>
        <fullName evidence="2">Uncharacterized protein</fullName>
    </submittedName>
</protein>
<feature type="transmembrane region" description="Helical" evidence="1">
    <location>
        <begin position="7"/>
        <end position="26"/>
    </location>
</feature>
<comment type="caution">
    <text evidence="2">The sequence shown here is derived from an EMBL/GenBank/DDBJ whole genome shotgun (WGS) entry which is preliminary data.</text>
</comment>
<proteinExistence type="predicted"/>
<organism evidence="2 3">
    <name type="scientific">Crocosphaera chwakensis CCY0110</name>
    <dbReference type="NCBI Taxonomy" id="391612"/>
    <lineage>
        <taxon>Bacteria</taxon>
        <taxon>Bacillati</taxon>
        <taxon>Cyanobacteriota</taxon>
        <taxon>Cyanophyceae</taxon>
        <taxon>Oscillatoriophycideae</taxon>
        <taxon>Chroococcales</taxon>
        <taxon>Aphanothecaceae</taxon>
        <taxon>Crocosphaera</taxon>
        <taxon>Crocosphaera chwakensis</taxon>
    </lineage>
</organism>
<reference evidence="2 3" key="1">
    <citation type="submission" date="2007-03" db="EMBL/GenBank/DDBJ databases">
        <authorList>
            <person name="Stal L."/>
            <person name="Ferriera S."/>
            <person name="Johnson J."/>
            <person name="Kravitz S."/>
            <person name="Beeson K."/>
            <person name="Sutton G."/>
            <person name="Rogers Y.-H."/>
            <person name="Friedman R."/>
            <person name="Frazier M."/>
            <person name="Venter J.C."/>
        </authorList>
    </citation>
    <scope>NUCLEOTIDE SEQUENCE [LARGE SCALE GENOMIC DNA]</scope>
    <source>
        <strain evidence="2 3">CCY0110</strain>
    </source>
</reference>
<evidence type="ECO:0000256" key="1">
    <source>
        <dbReference type="SAM" id="Phobius"/>
    </source>
</evidence>
<name>A3IJ77_9CHRO</name>
<sequence>MNQHIRLLYFGLYFLVEVEIILAVKLV</sequence>
<keyword evidence="3" id="KW-1185">Reference proteome</keyword>
<keyword evidence="1" id="KW-0472">Membrane</keyword>
<keyword evidence="1" id="KW-0812">Transmembrane</keyword>
<dbReference type="EMBL" id="AAXW01000002">
    <property type="protein sequence ID" value="EAZ93859.1"/>
    <property type="molecule type" value="Genomic_DNA"/>
</dbReference>
<gene>
    <name evidence="2" type="ORF">CY0110_18727</name>
</gene>
<accession>A3IJ77</accession>
<dbReference type="AlphaFoldDB" id="A3IJ77"/>
<keyword evidence="1" id="KW-1133">Transmembrane helix</keyword>